<dbReference type="InterPro" id="IPR036354">
    <property type="entry name" value="Prot_inh_pot1_sf"/>
</dbReference>
<dbReference type="SUPFAM" id="SSF54654">
    <property type="entry name" value="CI-2 family of serine protease inhibitors"/>
    <property type="match status" value="1"/>
</dbReference>
<sequence>MEQQQQQQGEEQATTWADLVGKTYEEAEAAIKADRPDAQVEKVLEGSPVTRDFRPFRVRVEVDASGKVVTAPRTG</sequence>
<dbReference type="InterPro" id="IPR000864">
    <property type="entry name" value="Prot_inh_pot1"/>
</dbReference>
<dbReference type="Proteomes" id="UP000694888">
    <property type="component" value="Unplaced"/>
</dbReference>
<organism evidence="4 5">
    <name type="scientific">Aplysia californica</name>
    <name type="common">California sea hare</name>
    <dbReference type="NCBI Taxonomy" id="6500"/>
    <lineage>
        <taxon>Eukaryota</taxon>
        <taxon>Metazoa</taxon>
        <taxon>Spiralia</taxon>
        <taxon>Lophotrochozoa</taxon>
        <taxon>Mollusca</taxon>
        <taxon>Gastropoda</taxon>
        <taxon>Heterobranchia</taxon>
        <taxon>Euthyneura</taxon>
        <taxon>Tectipleura</taxon>
        <taxon>Aplysiida</taxon>
        <taxon>Aplysioidea</taxon>
        <taxon>Aplysiidae</taxon>
        <taxon>Aplysia</taxon>
    </lineage>
</organism>
<evidence type="ECO:0000256" key="1">
    <source>
        <dbReference type="ARBA" id="ARBA00008210"/>
    </source>
</evidence>
<dbReference type="PRINTS" id="PR00292">
    <property type="entry name" value="POTATOINHBTR"/>
</dbReference>
<proteinExistence type="inferred from homology"/>
<gene>
    <name evidence="5" type="primary">LOC106013331</name>
</gene>
<evidence type="ECO:0000313" key="5">
    <source>
        <dbReference type="RefSeq" id="XP_012944198.1"/>
    </source>
</evidence>
<dbReference type="Pfam" id="PF00280">
    <property type="entry name" value="potato_inhibit"/>
    <property type="match status" value="1"/>
</dbReference>
<reference evidence="5" key="1">
    <citation type="submission" date="2025-08" db="UniProtKB">
        <authorList>
            <consortium name="RefSeq"/>
        </authorList>
    </citation>
    <scope>IDENTIFICATION</scope>
</reference>
<keyword evidence="4" id="KW-1185">Reference proteome</keyword>
<evidence type="ECO:0000256" key="3">
    <source>
        <dbReference type="ARBA" id="ARBA00022900"/>
    </source>
</evidence>
<keyword evidence="3" id="KW-0722">Serine protease inhibitor</keyword>
<dbReference type="RefSeq" id="XP_012944198.1">
    <property type="nucleotide sequence ID" value="XM_013088744.1"/>
</dbReference>
<accession>A0ABM1AAW5</accession>
<dbReference type="PANTHER" id="PTHR33091">
    <property type="entry name" value="PROTEIN, PUTATIVE, EXPRESSED-RELATED"/>
    <property type="match status" value="1"/>
</dbReference>
<dbReference type="GeneID" id="106013331"/>
<name>A0ABM1AAW5_APLCA</name>
<keyword evidence="2" id="KW-0646">Protease inhibitor</keyword>
<protein>
    <submittedName>
        <fullName evidence="5">Chymotrypsin inhibitor</fullName>
    </submittedName>
</protein>
<comment type="similarity">
    <text evidence="1">Belongs to the protease inhibitor I13 (potato type I serine protease inhibitor) family.</text>
</comment>
<dbReference type="PANTHER" id="PTHR33091:SF29">
    <property type="entry name" value="SUBTILISIN INHIBITOR 1"/>
    <property type="match status" value="1"/>
</dbReference>
<evidence type="ECO:0000313" key="4">
    <source>
        <dbReference type="Proteomes" id="UP000694888"/>
    </source>
</evidence>
<dbReference type="Gene3D" id="3.30.10.10">
    <property type="entry name" value="Trypsin Inhibitor V, subunit A"/>
    <property type="match status" value="1"/>
</dbReference>
<evidence type="ECO:0000256" key="2">
    <source>
        <dbReference type="ARBA" id="ARBA00022690"/>
    </source>
</evidence>